<dbReference type="AlphaFoldDB" id="A0A846TVX1"/>
<evidence type="ECO:0000313" key="1">
    <source>
        <dbReference type="EMBL" id="NKE09912.1"/>
    </source>
</evidence>
<dbReference type="EMBL" id="JAAVUN010000014">
    <property type="protein sequence ID" value="NKE09912.1"/>
    <property type="molecule type" value="Genomic_DNA"/>
</dbReference>
<reference evidence="1 2" key="1">
    <citation type="submission" date="2020-02" db="EMBL/GenBank/DDBJ databases">
        <authorList>
            <person name="Sun Q."/>
        </authorList>
    </citation>
    <scope>NUCLEOTIDE SEQUENCE [LARGE SCALE GENOMIC DNA]</scope>
    <source>
        <strain evidence="1 2">YIM 13062</strain>
    </source>
</reference>
<dbReference type="NCBIfam" id="TIGR03544">
    <property type="entry name" value="DivI1A_domain"/>
    <property type="match status" value="1"/>
</dbReference>
<protein>
    <submittedName>
        <fullName evidence="1">DivIVA domain-containing protein</fullName>
    </submittedName>
</protein>
<organism evidence="1 2">
    <name type="scientific">Kocuria subflava</name>
    <dbReference type="NCBI Taxonomy" id="1736139"/>
    <lineage>
        <taxon>Bacteria</taxon>
        <taxon>Bacillati</taxon>
        <taxon>Actinomycetota</taxon>
        <taxon>Actinomycetes</taxon>
        <taxon>Micrococcales</taxon>
        <taxon>Micrococcaceae</taxon>
        <taxon>Kocuria</taxon>
    </lineage>
</organism>
<comment type="caution">
    <text evidence="1">The sequence shown here is derived from an EMBL/GenBank/DDBJ whole genome shotgun (WGS) entry which is preliminary data.</text>
</comment>
<sequence>MRAAVFGRARGGYQPAVVDAAMDQLEDTLARRENRDYIDSHGRQAWEEQVGALSDLIFGRLERADGHRFRRPSGSSSRGYAVVDVDALCDAVVEELSTAESVHPDRVRSAVFGPAVGERAYEEQQVDAFLDKLVELLLALR</sequence>
<gene>
    <name evidence="1" type="ORF">GTW58_08175</name>
</gene>
<dbReference type="InterPro" id="IPR019933">
    <property type="entry name" value="DivIVA_domain"/>
</dbReference>
<dbReference type="Proteomes" id="UP000521379">
    <property type="component" value="Unassembled WGS sequence"/>
</dbReference>
<proteinExistence type="predicted"/>
<name>A0A846TVX1_9MICC</name>
<dbReference type="RefSeq" id="WP_157980407.1">
    <property type="nucleotide sequence ID" value="NZ_JAAVUN010000014.1"/>
</dbReference>
<keyword evidence="2" id="KW-1185">Reference proteome</keyword>
<evidence type="ECO:0000313" key="2">
    <source>
        <dbReference type="Proteomes" id="UP000521379"/>
    </source>
</evidence>
<accession>A0A846TVX1</accession>